<reference evidence="2" key="1">
    <citation type="submission" date="2016-10" db="EMBL/GenBank/DDBJ databases">
        <authorList>
            <person name="Varghese N."/>
            <person name="Submissions S."/>
        </authorList>
    </citation>
    <scope>NUCLEOTIDE SEQUENCE [LARGE SCALE GENOMIC DNA]</scope>
    <source>
        <strain evidence="2">DSM 24450</strain>
    </source>
</reference>
<evidence type="ECO:0000313" key="2">
    <source>
        <dbReference type="Proteomes" id="UP000199312"/>
    </source>
</evidence>
<dbReference type="AlphaFoldDB" id="A0A1I6R3T4"/>
<sequence>MNYKKIAKITAVVLVLFVALLAAAPFLLKGKIKNAVLTAINDNVNANVDFNDVDLSLFKSFPSAALTISDFKITTNAPFEKDTLTFIKELHLNMPITALFKSNSESIQITDIKFGDAYVNLISNKEGKTNYDIMKPSDAKDKNKKDAINFAVKSYEITNSHIKYKDEAANISLELKEFNHSGSGDLSTEKSKLDTKSSAKLSFQFDKIKYFEDNELSLDAIIGIDLKTNTYSFLENEANISGLPLIFDGNVIMLDEGQQIDINFKTPTSSFKNFLAVMPKEYAKNLDNVKTEGDFTVIGVIKGMNNDDRIPNFDINIASNNASFKYPDLPKSVENIIIKALIKNETGIIADTYVNLDALNFRIDQDKFESNGTIKNLTTNPLVNAKLKGTINLANISQAYPFKLEQQLAGILKMDIATNFDMEAVEKNNYARIKSSGSMALSNFVYKGEEFKNEFNIKSTAVNFTPQAIVLKEFIASTGKTDMNATGTIQDVIGFVVSNKPLKGNFNLTSNTFSVNDFMSDASAINTETTSTSKAALKIPAFLDCTISASAKTVLYDNLELQNLKGKMYINDEKVTLENVTSSIFGGNIALSGNVSTKENTPTFAMDIGMNTFNIAQSFNKMEVLNALAPIAKIIGGTLNSTLKFSGNLNEDLIPNLGTISGNALAEIQTENIDAKTSPLLNTLASQLKFIDLSKLDLNNIKAFVSFENGKVNVKPFTIKYKDIEINISGSHGFDKTMDYKATFMVPAKYLGAEITSLMAKMSSEDVSKLIVPVTANIGGNFTNPSITTDYKSSVTNLTKQLVDVNKLKGKGTDILSGLLKVPSTNETDTVKNTTTPKVDVTKPKVVVDSLVKNKLKDFLSGNKKKKDTVN</sequence>
<accession>A0A1I6R3T4</accession>
<dbReference type="STRING" id="593133.SAMN04488006_2163"/>
<dbReference type="OrthoDB" id="596403at2"/>
<dbReference type="GO" id="GO:0090313">
    <property type="term" value="P:regulation of protein targeting to membrane"/>
    <property type="evidence" value="ECO:0007669"/>
    <property type="project" value="TreeGrafter"/>
</dbReference>
<dbReference type="GO" id="GO:0005886">
    <property type="term" value="C:plasma membrane"/>
    <property type="evidence" value="ECO:0007669"/>
    <property type="project" value="TreeGrafter"/>
</dbReference>
<gene>
    <name evidence="1" type="ORF">SAMN04488006_2163</name>
</gene>
<name>A0A1I6R3T4_9FLAO</name>
<dbReference type="InterPro" id="IPR052894">
    <property type="entry name" value="AsmA-related"/>
</dbReference>
<dbReference type="PANTHER" id="PTHR30441:SF8">
    <property type="entry name" value="DUF748 DOMAIN-CONTAINING PROTEIN"/>
    <property type="match status" value="1"/>
</dbReference>
<dbReference type="RefSeq" id="WP_090226046.1">
    <property type="nucleotide sequence ID" value="NZ_FOZP01000005.1"/>
</dbReference>
<dbReference type="EMBL" id="FOZP01000005">
    <property type="protein sequence ID" value="SFS59402.1"/>
    <property type="molecule type" value="Genomic_DNA"/>
</dbReference>
<dbReference type="PANTHER" id="PTHR30441">
    <property type="entry name" value="DUF748 DOMAIN-CONTAINING PROTEIN"/>
    <property type="match status" value="1"/>
</dbReference>
<protein>
    <submittedName>
        <fullName evidence="1">AsmA-like C-terminal region</fullName>
    </submittedName>
</protein>
<evidence type="ECO:0000313" key="1">
    <source>
        <dbReference type="EMBL" id="SFS59402.1"/>
    </source>
</evidence>
<organism evidence="1 2">
    <name type="scientific">Lutibacter maritimus</name>
    <dbReference type="NCBI Taxonomy" id="593133"/>
    <lineage>
        <taxon>Bacteria</taxon>
        <taxon>Pseudomonadati</taxon>
        <taxon>Bacteroidota</taxon>
        <taxon>Flavobacteriia</taxon>
        <taxon>Flavobacteriales</taxon>
        <taxon>Flavobacteriaceae</taxon>
        <taxon>Lutibacter</taxon>
    </lineage>
</organism>
<dbReference type="Proteomes" id="UP000199312">
    <property type="component" value="Unassembled WGS sequence"/>
</dbReference>
<proteinExistence type="predicted"/>
<keyword evidence="2" id="KW-1185">Reference proteome</keyword>